<keyword evidence="12" id="KW-1185">Reference proteome</keyword>
<evidence type="ECO:0000256" key="2">
    <source>
        <dbReference type="ARBA" id="ARBA00022801"/>
    </source>
</evidence>
<protein>
    <recommendedName>
        <fullName evidence="7">DNA 3'-5' helicase</fullName>
        <ecNumber evidence="7">5.6.2.4</ecNumber>
    </recommendedName>
</protein>
<dbReference type="OrthoDB" id="7211215at2"/>
<reference evidence="11 12" key="1">
    <citation type="submission" date="2016-11" db="EMBL/GenBank/DDBJ databases">
        <title>Sphingorhabdus sp. LPB0140, isolated from marine environment.</title>
        <authorList>
            <person name="Kim E."/>
            <person name="Yi H."/>
        </authorList>
    </citation>
    <scope>NUCLEOTIDE SEQUENCE [LARGE SCALE GENOMIC DNA]</scope>
    <source>
        <strain evidence="11 12">LPB0140</strain>
    </source>
</reference>
<dbReference type="PANTHER" id="PTHR11070:SF45">
    <property type="entry name" value="DNA 3'-5' HELICASE"/>
    <property type="match status" value="1"/>
</dbReference>
<dbReference type="AlphaFoldDB" id="A0A1L3JA70"/>
<dbReference type="GO" id="GO:0043138">
    <property type="term" value="F:3'-5' DNA helicase activity"/>
    <property type="evidence" value="ECO:0007669"/>
    <property type="project" value="UniProtKB-EC"/>
</dbReference>
<proteinExistence type="predicted"/>
<dbReference type="GO" id="GO:0005524">
    <property type="term" value="F:ATP binding"/>
    <property type="evidence" value="ECO:0007669"/>
    <property type="project" value="UniProtKB-UniRule"/>
</dbReference>
<evidence type="ECO:0000256" key="8">
    <source>
        <dbReference type="ARBA" id="ARBA00048988"/>
    </source>
</evidence>
<dbReference type="KEGG" id="sphl:LPB140_03395"/>
<dbReference type="PROSITE" id="PS51198">
    <property type="entry name" value="UVRD_HELICASE_ATP_BIND"/>
    <property type="match status" value="1"/>
</dbReference>
<evidence type="ECO:0000256" key="7">
    <source>
        <dbReference type="ARBA" id="ARBA00034808"/>
    </source>
</evidence>
<dbReference type="EC" id="5.6.2.4" evidence="7"/>
<keyword evidence="1 9" id="KW-0547">Nucleotide-binding</keyword>
<evidence type="ECO:0000256" key="1">
    <source>
        <dbReference type="ARBA" id="ARBA00022741"/>
    </source>
</evidence>
<dbReference type="InterPro" id="IPR035093">
    <property type="entry name" value="RelE/ParE_toxin_dom_sf"/>
</dbReference>
<keyword evidence="4 9" id="KW-0067">ATP-binding</keyword>
<dbReference type="GO" id="GO:0016887">
    <property type="term" value="F:ATP hydrolysis activity"/>
    <property type="evidence" value="ECO:0007669"/>
    <property type="project" value="RHEA"/>
</dbReference>
<name>A0A1L3JA70_9SPHN</name>
<dbReference type="SUPFAM" id="SSF52540">
    <property type="entry name" value="P-loop containing nucleoside triphosphate hydrolases"/>
    <property type="match status" value="1"/>
</dbReference>
<gene>
    <name evidence="11" type="ORF">LPB140_03395</name>
</gene>
<dbReference type="SUPFAM" id="SSF143011">
    <property type="entry name" value="RelE-like"/>
    <property type="match status" value="1"/>
</dbReference>
<accession>A0A1L3JA70</accession>
<comment type="catalytic activity">
    <reaction evidence="8">
        <text>ATP + H2O = ADP + phosphate + H(+)</text>
        <dbReference type="Rhea" id="RHEA:13065"/>
        <dbReference type="ChEBI" id="CHEBI:15377"/>
        <dbReference type="ChEBI" id="CHEBI:15378"/>
        <dbReference type="ChEBI" id="CHEBI:30616"/>
        <dbReference type="ChEBI" id="CHEBI:43474"/>
        <dbReference type="ChEBI" id="CHEBI:456216"/>
        <dbReference type="EC" id="5.6.2.4"/>
    </reaction>
</comment>
<dbReference type="STRING" id="1913578.LPB140_03395"/>
<comment type="catalytic activity">
    <reaction evidence="6">
        <text>Couples ATP hydrolysis with the unwinding of duplex DNA by translocating in the 3'-5' direction.</text>
        <dbReference type="EC" id="5.6.2.4"/>
    </reaction>
</comment>
<dbReference type="GO" id="GO:0003677">
    <property type="term" value="F:DNA binding"/>
    <property type="evidence" value="ECO:0007669"/>
    <property type="project" value="InterPro"/>
</dbReference>
<dbReference type="Pfam" id="PF00580">
    <property type="entry name" value="UvrD-helicase"/>
    <property type="match status" value="1"/>
</dbReference>
<dbReference type="Pfam" id="PF13361">
    <property type="entry name" value="UvrD_C"/>
    <property type="match status" value="1"/>
</dbReference>
<keyword evidence="5" id="KW-0413">Isomerase</keyword>
<keyword evidence="3 9" id="KW-0347">Helicase</keyword>
<feature type="domain" description="UvrD-like helicase ATP-binding" evidence="10">
    <location>
        <begin position="240"/>
        <end position="541"/>
    </location>
</feature>
<organism evidence="11 12">
    <name type="scientific">Sphingorhabdus lutea</name>
    <dbReference type="NCBI Taxonomy" id="1913578"/>
    <lineage>
        <taxon>Bacteria</taxon>
        <taxon>Pseudomonadati</taxon>
        <taxon>Pseudomonadota</taxon>
        <taxon>Alphaproteobacteria</taxon>
        <taxon>Sphingomonadales</taxon>
        <taxon>Sphingomonadaceae</taxon>
        <taxon>Sphingorhabdus</taxon>
    </lineage>
</organism>
<evidence type="ECO:0000256" key="6">
    <source>
        <dbReference type="ARBA" id="ARBA00034617"/>
    </source>
</evidence>
<dbReference type="GO" id="GO:0000725">
    <property type="term" value="P:recombinational repair"/>
    <property type="evidence" value="ECO:0007669"/>
    <property type="project" value="TreeGrafter"/>
</dbReference>
<dbReference type="EMBL" id="CP018154">
    <property type="protein sequence ID" value="APG62018.1"/>
    <property type="molecule type" value="Genomic_DNA"/>
</dbReference>
<feature type="binding site" evidence="9">
    <location>
        <begin position="261"/>
        <end position="268"/>
    </location>
    <ligand>
        <name>ATP</name>
        <dbReference type="ChEBI" id="CHEBI:30616"/>
    </ligand>
</feature>
<evidence type="ECO:0000256" key="3">
    <source>
        <dbReference type="ARBA" id="ARBA00022806"/>
    </source>
</evidence>
<evidence type="ECO:0000313" key="12">
    <source>
        <dbReference type="Proteomes" id="UP000242561"/>
    </source>
</evidence>
<dbReference type="RefSeq" id="WP_072558665.1">
    <property type="nucleotide sequence ID" value="NZ_CP018154.1"/>
</dbReference>
<dbReference type="GO" id="GO:0005829">
    <property type="term" value="C:cytosol"/>
    <property type="evidence" value="ECO:0007669"/>
    <property type="project" value="TreeGrafter"/>
</dbReference>
<dbReference type="PANTHER" id="PTHR11070">
    <property type="entry name" value="UVRD / RECB / PCRA DNA HELICASE FAMILY MEMBER"/>
    <property type="match status" value="1"/>
</dbReference>
<dbReference type="Gene3D" id="3.30.2310.20">
    <property type="entry name" value="RelE-like"/>
    <property type="match status" value="1"/>
</dbReference>
<keyword evidence="2 9" id="KW-0378">Hydrolase</keyword>
<evidence type="ECO:0000313" key="11">
    <source>
        <dbReference type="EMBL" id="APG62018.1"/>
    </source>
</evidence>
<dbReference type="Proteomes" id="UP000242561">
    <property type="component" value="Chromosome"/>
</dbReference>
<sequence length="703" mass="79607">MNFLLADTFQSALAKLNNDEQKAVKLTVFDLQQDPSNPGLQFHRIDGSKDPNFWSLRVNRDIRLIVHKTKSSFLVAYVDHHDDAYKWAERRRIDKHPRTGAARIVEVRERVEEITIPRYIEAKLPAPAIVAEAPSKFYPPLFLKLSEEDLLNAGVPQDWIEDVRNASEDNFFDLADYIPDEAIEALMDYVDTGKLVVPGEAAPDCDPFVHPDAQRRFRVMDNVEELEQALNYPWDKWAIYLHPAQQQLVDGSFSGPTRVAGSAGTGKTVVALHRAAHILRTDRQAKLLLTTFSSPLSNALEHKLKQLLHDDVNLDHRVSVLPFEGVAKQLFTLVHAHDPKMARREHVAPALTQAAKELNLEGFTDRFLMSEWRNVVDAWQIDGHEAYARVPRLGRKNRLGNRQREKLWPVFERAREILASQNRYTPATVFGEVAAYYKDRPNKPFTHIIVDEAQDLGVPELKMIAAMAPNDPESLFFAGDLGQRIFQEPFSWLGLGIDVRGRSHTLKVNYRTSHQIRQSADKLLPTVVRDVDGIKEDRRGTVSVFNGPDPEIQVHSDENEEIRVIGLAIHEALEEGLLPEEIGVFVRSSDKLDRARKAVKEAGQVPLELSDRVEDRIGRVAIGTMHLAKGLEFRQVIVMACDEEVLPDQDRIDTVADEVELDEVYDTERHLFYVACTRAREKLIVSGVSPASEFFADLKGGVI</sequence>
<dbReference type="InterPro" id="IPR027417">
    <property type="entry name" value="P-loop_NTPase"/>
</dbReference>
<evidence type="ECO:0000256" key="4">
    <source>
        <dbReference type="ARBA" id="ARBA00022840"/>
    </source>
</evidence>
<dbReference type="InterPro" id="IPR014016">
    <property type="entry name" value="UvrD-like_ATP-bd"/>
</dbReference>
<evidence type="ECO:0000259" key="10">
    <source>
        <dbReference type="PROSITE" id="PS51198"/>
    </source>
</evidence>
<dbReference type="Gene3D" id="3.40.50.300">
    <property type="entry name" value="P-loop containing nucleotide triphosphate hydrolases"/>
    <property type="match status" value="2"/>
</dbReference>
<dbReference type="InterPro" id="IPR014017">
    <property type="entry name" value="DNA_helicase_UvrD-like_C"/>
</dbReference>
<dbReference type="InterPro" id="IPR000212">
    <property type="entry name" value="DNA_helicase_UvrD/REP"/>
</dbReference>
<evidence type="ECO:0000256" key="5">
    <source>
        <dbReference type="ARBA" id="ARBA00023235"/>
    </source>
</evidence>
<evidence type="ECO:0000256" key="9">
    <source>
        <dbReference type="PROSITE-ProRule" id="PRU00560"/>
    </source>
</evidence>